<feature type="binding site" evidence="5">
    <location>
        <position position="76"/>
    </location>
    <ligand>
        <name>pyruvate</name>
        <dbReference type="ChEBI" id="CHEBI:15361"/>
    </ligand>
</feature>
<dbReference type="RefSeq" id="WP_184727975.1">
    <property type="nucleotide sequence ID" value="NZ_JACHIW010000001.1"/>
</dbReference>
<dbReference type="InterPro" id="IPR013785">
    <property type="entry name" value="Aldolase_TIM"/>
</dbReference>
<dbReference type="AlphaFoldDB" id="A0A840QED4"/>
<keyword evidence="7" id="KW-1185">Reference proteome</keyword>
<evidence type="ECO:0000256" key="2">
    <source>
        <dbReference type="ARBA" id="ARBA00023270"/>
    </source>
</evidence>
<evidence type="ECO:0000313" key="7">
    <source>
        <dbReference type="Proteomes" id="UP000584374"/>
    </source>
</evidence>
<feature type="binding site" evidence="5">
    <location>
        <position position="234"/>
    </location>
    <ligand>
        <name>pyruvate</name>
        <dbReference type="ChEBI" id="CHEBI:15361"/>
    </ligand>
</feature>
<dbReference type="InterPro" id="IPR020624">
    <property type="entry name" value="Schiff_base-form_aldolases_CS"/>
</dbReference>
<accession>A0A840QED4</accession>
<keyword evidence="2" id="KW-0704">Schiff base</keyword>
<evidence type="ECO:0000256" key="5">
    <source>
        <dbReference type="PIRSR" id="PIRSR001365-2"/>
    </source>
</evidence>
<feature type="active site" description="Proton donor/acceptor" evidence="4">
    <location>
        <position position="164"/>
    </location>
</feature>
<dbReference type="PANTHER" id="PTHR42849:SF1">
    <property type="entry name" value="N-ACETYLNEURAMINATE LYASE"/>
    <property type="match status" value="1"/>
</dbReference>
<dbReference type="PANTHER" id="PTHR42849">
    <property type="entry name" value="N-ACETYLNEURAMINATE LYASE"/>
    <property type="match status" value="1"/>
</dbReference>
<evidence type="ECO:0000256" key="3">
    <source>
        <dbReference type="PIRNR" id="PIRNR001365"/>
    </source>
</evidence>
<dbReference type="GO" id="GO:0005829">
    <property type="term" value="C:cytosol"/>
    <property type="evidence" value="ECO:0007669"/>
    <property type="project" value="TreeGrafter"/>
</dbReference>
<dbReference type="PRINTS" id="PR00146">
    <property type="entry name" value="DHPICSNTHASE"/>
</dbReference>
<dbReference type="GO" id="GO:0008747">
    <property type="term" value="F:N-acetylneuraminate lyase activity"/>
    <property type="evidence" value="ECO:0007669"/>
    <property type="project" value="TreeGrafter"/>
</dbReference>
<dbReference type="Gene3D" id="3.20.20.70">
    <property type="entry name" value="Aldolase class I"/>
    <property type="match status" value="1"/>
</dbReference>
<comment type="caution">
    <text evidence="6">The sequence shown here is derived from an EMBL/GenBank/DDBJ whole genome shotgun (WGS) entry which is preliminary data.</text>
</comment>
<proteinExistence type="inferred from homology"/>
<evidence type="ECO:0000256" key="1">
    <source>
        <dbReference type="ARBA" id="ARBA00023239"/>
    </source>
</evidence>
<sequence>MRAASRVDREQIIDNSSLCRFEEGTSMTSVTTLHGILIALATPFSEDGAVDEPRLRSHVSDLVDAGVHGIIPCGSTGEFINLTKDERKLVTEIVIDEVAGRIPVVPHTGALHTAEVIELSQHAKDKGAAAIMVIPPYFEPNTWAEVLAHFQKISDSVDLPIMYYHIPETTGLDLTIDQFKELAAIPNVTYMKESSGNLSLLVELLEDPEIDIKVFNGWDEVTLATYAVGAVGSVWGAANYFPALAVALYETAVVKNDIAAAREIWSTIWKLEQPVLSGGYVQNVKAALAAAGKPVGDPRPPALPATPGTVEALTTALAAAGLKG</sequence>
<dbReference type="PROSITE" id="PS00665">
    <property type="entry name" value="DHDPS_1"/>
    <property type="match status" value="1"/>
</dbReference>
<dbReference type="SMART" id="SM01130">
    <property type="entry name" value="DHDPS"/>
    <property type="match status" value="1"/>
</dbReference>
<dbReference type="InterPro" id="IPR002220">
    <property type="entry name" value="DapA-like"/>
</dbReference>
<name>A0A840QED4_9PSEU</name>
<dbReference type="CDD" id="cd00408">
    <property type="entry name" value="DHDPS-like"/>
    <property type="match status" value="1"/>
</dbReference>
<dbReference type="GO" id="GO:0019262">
    <property type="term" value="P:N-acetylneuraminate catabolic process"/>
    <property type="evidence" value="ECO:0007669"/>
    <property type="project" value="TreeGrafter"/>
</dbReference>
<dbReference type="Proteomes" id="UP000584374">
    <property type="component" value="Unassembled WGS sequence"/>
</dbReference>
<gene>
    <name evidence="6" type="ORF">BJ970_004473</name>
</gene>
<dbReference type="SUPFAM" id="SSF51569">
    <property type="entry name" value="Aldolase"/>
    <property type="match status" value="1"/>
</dbReference>
<dbReference type="PIRSF" id="PIRSF001365">
    <property type="entry name" value="DHDPS"/>
    <property type="match status" value="1"/>
</dbReference>
<feature type="active site" description="Schiff-base intermediate with substrate" evidence="4">
    <location>
        <position position="192"/>
    </location>
</feature>
<protein>
    <submittedName>
        <fullName evidence="6">4-hydroxy-tetrahydrodipicolinate synthase</fullName>
    </submittedName>
</protein>
<reference evidence="6 7" key="1">
    <citation type="submission" date="2020-08" db="EMBL/GenBank/DDBJ databases">
        <title>Sequencing the genomes of 1000 actinobacteria strains.</title>
        <authorList>
            <person name="Klenk H.-P."/>
        </authorList>
    </citation>
    <scope>NUCLEOTIDE SEQUENCE [LARGE SCALE GENOMIC DNA]</scope>
    <source>
        <strain evidence="6 7">DSM 45584</strain>
    </source>
</reference>
<dbReference type="EMBL" id="JACHIW010000001">
    <property type="protein sequence ID" value="MBB5156939.1"/>
    <property type="molecule type" value="Genomic_DNA"/>
</dbReference>
<comment type="similarity">
    <text evidence="3">Belongs to the DapA family.</text>
</comment>
<organism evidence="6 7">
    <name type="scientific">Saccharopolyspora phatthalungensis</name>
    <dbReference type="NCBI Taxonomy" id="664693"/>
    <lineage>
        <taxon>Bacteria</taxon>
        <taxon>Bacillati</taxon>
        <taxon>Actinomycetota</taxon>
        <taxon>Actinomycetes</taxon>
        <taxon>Pseudonocardiales</taxon>
        <taxon>Pseudonocardiaceae</taxon>
        <taxon>Saccharopolyspora</taxon>
    </lineage>
</organism>
<keyword evidence="1 3" id="KW-0456">Lyase</keyword>
<evidence type="ECO:0000256" key="4">
    <source>
        <dbReference type="PIRSR" id="PIRSR001365-1"/>
    </source>
</evidence>
<dbReference type="Pfam" id="PF00701">
    <property type="entry name" value="DHDPS"/>
    <property type="match status" value="1"/>
</dbReference>
<evidence type="ECO:0000313" key="6">
    <source>
        <dbReference type="EMBL" id="MBB5156939.1"/>
    </source>
</evidence>